<feature type="region of interest" description="Disordered" evidence="1">
    <location>
        <begin position="235"/>
        <end position="254"/>
    </location>
</feature>
<dbReference type="PANTHER" id="PTHR32004">
    <property type="entry name" value="TRNA LIGASE"/>
    <property type="match status" value="1"/>
</dbReference>
<proteinExistence type="predicted"/>
<dbReference type="PANTHER" id="PTHR32004:SF1">
    <property type="entry name" value="TRNA LIGASE"/>
    <property type="match status" value="1"/>
</dbReference>
<dbReference type="Pfam" id="PF25536">
    <property type="entry name" value="DUF7920"/>
    <property type="match status" value="2"/>
</dbReference>
<feature type="region of interest" description="Disordered" evidence="1">
    <location>
        <begin position="999"/>
        <end position="1030"/>
    </location>
</feature>
<dbReference type="EMBL" id="ATMH01009458">
    <property type="protein sequence ID" value="EPY19442.1"/>
    <property type="molecule type" value="Genomic_DNA"/>
</dbReference>
<dbReference type="GO" id="GO:0005634">
    <property type="term" value="C:nucleus"/>
    <property type="evidence" value="ECO:0007669"/>
    <property type="project" value="TreeGrafter"/>
</dbReference>
<dbReference type="AlphaFoldDB" id="S9TMG7"/>
<keyword evidence="5" id="KW-1185">Reference proteome</keyword>
<dbReference type="InterPro" id="IPR015965">
    <property type="entry name" value="tRNA_lig_PDEase"/>
</dbReference>
<dbReference type="SUPFAM" id="SSF52540">
    <property type="entry name" value="P-loop containing nucleoside triphosphate hydrolases"/>
    <property type="match status" value="1"/>
</dbReference>
<feature type="compositionally biased region" description="Low complexity" evidence="1">
    <location>
        <begin position="28"/>
        <end position="37"/>
    </location>
</feature>
<dbReference type="Gene3D" id="3.40.50.300">
    <property type="entry name" value="P-loop containing nucleotide triphosphate hydrolases"/>
    <property type="match status" value="1"/>
</dbReference>
<sequence>MSAPPTANTAAPGRPAGGGQKKEHPTSKNNHPQQQQHYYKKNKYQNPSAPAPSRPNLNFTEDNDMRLHVPNAFIPNLTEQDPRIKEKSRLFLFPNPDYKSPTRRPNNSGAEEEKYVFFCIVERSIAGMDDVVYRKSPAAWEHLPRGNARVFRFTADTVAPTADSKHPSHHPSAERIKALKAHLVSLYDGTAHPPGKDGNETTGSGGGEVATEEAKVKAINKVLERLKENYIQYKKEQNSDGQAPPPSQQDAKDAATATNAINLHEMFLCPSDFIEVAAINGLRKFGYKDEEEEEAEGDERRGGGNKRHCPPASSQRAYGHHDKVQYVMALDKENGECGHIAAFESPTSPSTHSSPQKFWFIGSKNVHIVFSFAMPESEFDLYNGSRYQYAKKIARLFRSTLLYPPPAAGPRAAERAERDRTPPIPQTVHRFFRHICEERYTACCETIFADSQHLVHYQQRNEMRFFALTRNAHYNQFNDFYHKTTADGKTGGAWLTIPPALIQHNFSNRFGICEDMMKAKHFFVEVCQFYFVQHSPITVYPYHKDSKTTATHPKDKEAYTALIDAISRKPNTEGSVMYGFSYRCPPSSEGAADDEATERESGATGTPIMVVHAIWKQKAYPYVMERAVRELIIEKQLAGKALRSAIQLKIQRMQYTRLRPYFEQWAKDRMDFFILFAAYLHLKKIIIPFSRNNDNDKRFDIRNQWRTLQDDFGRYYDGSAGTNQNGGGDAEMLSLCKQYELPSAATNKNSANATGNTNSSLPFNEDLDVIKFIGPQGCGKSTLARALCILLRNVRPPPTGANADHAAGAQASACDYCYPCWANQDEAGDRRKYLAVIHNAAHCTPDGGAPKVTHLLLDKMNLDKHLNDDYRELKDNICCIVCFYHPDDERDVEEAPGPRGGGRRHLLQVCYDRVLERGAGHRTIKVLPHASQREKAMLEKKIHTFLSSAVQSCEDPAAYETESTMGRYLEEETILYCSVLDDLTAIVRQIWSALRRPSGQQRHPLPALADLNHPTHGRGGDTPDDPHHRREREERVLRYAIHMSQAYERVIAAQPHAPLYACLAITAPEDTARIVQLVQQADAAVGLLHEKVLQQAFHITTKFFVGQADPFLMVHLGRRNGRTLDRQLRCTRILYDANGVCMEVANERPSPLPVVDADTATSFPEMNLERELSEKLFPCDNPYPHITIANRKGFPPKYSNELLHRFHHKQEAGANPSVQCIELTEEVLLSGTFMFR</sequence>
<evidence type="ECO:0000256" key="1">
    <source>
        <dbReference type="SAM" id="MobiDB-lite"/>
    </source>
</evidence>
<protein>
    <submittedName>
        <fullName evidence="4">Uncharacterized protein</fullName>
    </submittedName>
</protein>
<comment type="caution">
    <text evidence="4">The sequence shown here is derived from an EMBL/GenBank/DDBJ whole genome shotgun (WGS) entry which is preliminary data.</text>
</comment>
<organism evidence="4 5">
    <name type="scientific">Strigomonas culicis</name>
    <dbReference type="NCBI Taxonomy" id="28005"/>
    <lineage>
        <taxon>Eukaryota</taxon>
        <taxon>Discoba</taxon>
        <taxon>Euglenozoa</taxon>
        <taxon>Kinetoplastea</taxon>
        <taxon>Metakinetoplastina</taxon>
        <taxon>Trypanosomatida</taxon>
        <taxon>Trypanosomatidae</taxon>
        <taxon>Strigomonadinae</taxon>
        <taxon>Strigomonas</taxon>
    </lineage>
</organism>
<evidence type="ECO:0000313" key="5">
    <source>
        <dbReference type="Proteomes" id="UP000015354"/>
    </source>
</evidence>
<dbReference type="Pfam" id="PF08302">
    <property type="entry name" value="tRNA_lig_CPD"/>
    <property type="match status" value="1"/>
</dbReference>
<feature type="domain" description="DUF7920" evidence="3">
    <location>
        <begin position="116"/>
        <end position="156"/>
    </location>
</feature>
<dbReference type="GO" id="GO:0006388">
    <property type="term" value="P:tRNA splicing, via endonucleolytic cleavage and ligation"/>
    <property type="evidence" value="ECO:0007669"/>
    <property type="project" value="InterPro"/>
</dbReference>
<feature type="compositionally biased region" description="Basic and acidic residues" evidence="1">
    <location>
        <begin position="1018"/>
        <end position="1030"/>
    </location>
</feature>
<evidence type="ECO:0000259" key="3">
    <source>
        <dbReference type="Pfam" id="PF25536"/>
    </source>
</evidence>
<dbReference type="Proteomes" id="UP000015354">
    <property type="component" value="Unassembled WGS sequence"/>
</dbReference>
<dbReference type="InterPro" id="IPR057680">
    <property type="entry name" value="DUF7920"/>
</dbReference>
<feature type="region of interest" description="Disordered" evidence="1">
    <location>
        <begin position="188"/>
        <end position="211"/>
    </location>
</feature>
<feature type="region of interest" description="Disordered" evidence="1">
    <location>
        <begin position="1"/>
        <end position="62"/>
    </location>
</feature>
<feature type="domain" description="DUF7920" evidence="3">
    <location>
        <begin position="327"/>
        <end position="471"/>
    </location>
</feature>
<name>S9TMG7_9TRYP</name>
<reference evidence="4 5" key="1">
    <citation type="journal article" date="2013" name="PLoS ONE">
        <title>Predicting the Proteins of Angomonas deanei, Strigomonas culicis and Their Respective Endosymbionts Reveals New Aspects of the Trypanosomatidae Family.</title>
        <authorList>
            <person name="Motta M.C."/>
            <person name="Martins A.C."/>
            <person name="de Souza S.S."/>
            <person name="Catta-Preta C.M."/>
            <person name="Silva R."/>
            <person name="Klein C.C."/>
            <person name="de Almeida L.G."/>
            <person name="de Lima Cunha O."/>
            <person name="Ciapina L.P."/>
            <person name="Brocchi M."/>
            <person name="Colabardini A.C."/>
            <person name="de Araujo Lima B."/>
            <person name="Machado C.R."/>
            <person name="de Almeida Soares C.M."/>
            <person name="Probst C.M."/>
            <person name="de Menezes C.B."/>
            <person name="Thompson C.E."/>
            <person name="Bartholomeu D.C."/>
            <person name="Gradia D.F."/>
            <person name="Pavoni D.P."/>
            <person name="Grisard E.C."/>
            <person name="Fantinatti-Garboggini F."/>
            <person name="Marchini F.K."/>
            <person name="Rodrigues-Luiz G.F."/>
            <person name="Wagner G."/>
            <person name="Goldman G.H."/>
            <person name="Fietto J.L."/>
            <person name="Elias M.C."/>
            <person name="Goldman M.H."/>
            <person name="Sagot M.F."/>
            <person name="Pereira M."/>
            <person name="Stoco P.H."/>
            <person name="de Mendonca-Neto R.P."/>
            <person name="Teixeira S.M."/>
            <person name="Maciel T.E."/>
            <person name="de Oliveira Mendes T.A."/>
            <person name="Urmenyi T.P."/>
            <person name="de Souza W."/>
            <person name="Schenkman S."/>
            <person name="de Vasconcelos A.T."/>
        </authorList>
    </citation>
    <scope>NUCLEOTIDE SEQUENCE [LARGE SCALE GENOMIC DNA]</scope>
</reference>
<dbReference type="InterPro" id="IPR027417">
    <property type="entry name" value="P-loop_NTPase"/>
</dbReference>
<feature type="region of interest" description="Disordered" evidence="1">
    <location>
        <begin position="290"/>
        <end position="316"/>
    </location>
</feature>
<dbReference type="GO" id="GO:0005524">
    <property type="term" value="F:ATP binding"/>
    <property type="evidence" value="ECO:0007669"/>
    <property type="project" value="InterPro"/>
</dbReference>
<dbReference type="GO" id="GO:0003972">
    <property type="term" value="F:RNA ligase (ATP) activity"/>
    <property type="evidence" value="ECO:0007669"/>
    <property type="project" value="InterPro"/>
</dbReference>
<evidence type="ECO:0000313" key="4">
    <source>
        <dbReference type="EMBL" id="EPY19442.1"/>
    </source>
</evidence>
<evidence type="ECO:0000259" key="2">
    <source>
        <dbReference type="Pfam" id="PF08302"/>
    </source>
</evidence>
<feature type="domain" description="tRNA ligase phosphodiesterase" evidence="2">
    <location>
        <begin position="1130"/>
        <end position="1232"/>
    </location>
</feature>
<gene>
    <name evidence="4" type="ORF">STCU_09458</name>
</gene>
<accession>S9TMG7</accession>
<dbReference type="OrthoDB" id="277779at2759"/>